<dbReference type="InterPro" id="IPR002104">
    <property type="entry name" value="Integrase_catalytic"/>
</dbReference>
<evidence type="ECO:0000256" key="8">
    <source>
        <dbReference type="ARBA" id="ARBA00023125"/>
    </source>
</evidence>
<dbReference type="SUPFAM" id="SSF56349">
    <property type="entry name" value="DNA breaking-rejoining enzymes"/>
    <property type="match status" value="1"/>
</dbReference>
<keyword evidence="10" id="KW-0131">Cell cycle</keyword>
<dbReference type="PROSITE" id="PS51898">
    <property type="entry name" value="TYR_RECOMBINASE"/>
    <property type="match status" value="1"/>
</dbReference>
<dbReference type="Pfam" id="PF00589">
    <property type="entry name" value="Phage_integrase"/>
    <property type="match status" value="1"/>
</dbReference>
<dbReference type="InterPro" id="IPR044068">
    <property type="entry name" value="CB"/>
</dbReference>
<dbReference type="AlphaFoldDB" id="A0A174NW02"/>
<evidence type="ECO:0000256" key="9">
    <source>
        <dbReference type="ARBA" id="ARBA00023172"/>
    </source>
</evidence>
<reference evidence="11 12" key="1">
    <citation type="journal article" date="2019" name="Nat. Med.">
        <title>A library of human gut bacterial isolates paired with longitudinal multiomics data enables mechanistic microbiome research.</title>
        <authorList>
            <person name="Poyet M."/>
            <person name="Groussin M."/>
            <person name="Gibbons S.M."/>
            <person name="Avila-Pacheco J."/>
            <person name="Jiang X."/>
            <person name="Kearney S.M."/>
            <person name="Perrotta A.R."/>
            <person name="Berdy B."/>
            <person name="Zhao S."/>
            <person name="Lieberman T.D."/>
            <person name="Swanson P.K."/>
            <person name="Smith M."/>
            <person name="Roesemann S."/>
            <person name="Alexander J.E."/>
            <person name="Rich S.A."/>
            <person name="Livny J."/>
            <person name="Vlamakis H."/>
            <person name="Clish C."/>
            <person name="Bullock K."/>
            <person name="Deik A."/>
            <person name="Scott J."/>
            <person name="Pierce K.A."/>
            <person name="Xavier R.J."/>
            <person name="Alm E.J."/>
        </authorList>
    </citation>
    <scope>NUCLEOTIDE SEQUENCE [LARGE SCALE GENOMIC DNA]</scope>
    <source>
        <strain evidence="11 12">BIOML-A2</strain>
    </source>
</reference>
<evidence type="ECO:0000256" key="2">
    <source>
        <dbReference type="ARBA" id="ARBA00004496"/>
    </source>
</evidence>
<proteinExistence type="inferred from homology"/>
<organism evidence="11 12">
    <name type="scientific">Flavonifractor plautii</name>
    <name type="common">Fusobacterium plautii</name>
    <dbReference type="NCBI Taxonomy" id="292800"/>
    <lineage>
        <taxon>Bacteria</taxon>
        <taxon>Bacillati</taxon>
        <taxon>Bacillota</taxon>
        <taxon>Clostridia</taxon>
        <taxon>Eubacteriales</taxon>
        <taxon>Oscillospiraceae</taxon>
        <taxon>Flavonifractor</taxon>
    </lineage>
</organism>
<keyword evidence="7" id="KW-0229">DNA integration</keyword>
<comment type="similarity">
    <text evidence="3">Belongs to the 'phage' integrase family.</text>
</comment>
<dbReference type="PANTHER" id="PTHR30349:SF77">
    <property type="entry name" value="TYROSINE RECOMBINASE XERC"/>
    <property type="match status" value="1"/>
</dbReference>
<evidence type="ECO:0000313" key="11">
    <source>
        <dbReference type="EMBL" id="MSB20395.1"/>
    </source>
</evidence>
<dbReference type="GO" id="GO:0007059">
    <property type="term" value="P:chromosome segregation"/>
    <property type="evidence" value="ECO:0007669"/>
    <property type="project" value="UniProtKB-KW"/>
</dbReference>
<evidence type="ECO:0000256" key="3">
    <source>
        <dbReference type="ARBA" id="ARBA00008857"/>
    </source>
</evidence>
<evidence type="ECO:0000256" key="4">
    <source>
        <dbReference type="ARBA" id="ARBA00022490"/>
    </source>
</evidence>
<dbReference type="RefSeq" id="WP_009261084.1">
    <property type="nucleotide sequence ID" value="NZ_JAJCIK010000065.1"/>
</dbReference>
<protein>
    <submittedName>
        <fullName evidence="11">Tyrosine-type recombinase/integrase</fullName>
    </submittedName>
</protein>
<dbReference type="GO" id="GO:0005737">
    <property type="term" value="C:cytoplasm"/>
    <property type="evidence" value="ECO:0007669"/>
    <property type="project" value="UniProtKB-SubCell"/>
</dbReference>
<dbReference type="GO" id="GO:0015074">
    <property type="term" value="P:DNA integration"/>
    <property type="evidence" value="ECO:0007669"/>
    <property type="project" value="UniProtKB-KW"/>
</dbReference>
<dbReference type="PANTHER" id="PTHR30349">
    <property type="entry name" value="PHAGE INTEGRASE-RELATED"/>
    <property type="match status" value="1"/>
</dbReference>
<dbReference type="InterPro" id="IPR010998">
    <property type="entry name" value="Integrase_recombinase_N"/>
</dbReference>
<dbReference type="EMBL" id="WKPR01000012">
    <property type="protein sequence ID" value="MSB20395.1"/>
    <property type="molecule type" value="Genomic_DNA"/>
</dbReference>
<dbReference type="InterPro" id="IPR011010">
    <property type="entry name" value="DNA_brk_join_enz"/>
</dbReference>
<dbReference type="Gene3D" id="1.10.150.130">
    <property type="match status" value="1"/>
</dbReference>
<dbReference type="GO" id="GO:0003677">
    <property type="term" value="F:DNA binding"/>
    <property type="evidence" value="ECO:0007669"/>
    <property type="project" value="UniProtKB-UniRule"/>
</dbReference>
<comment type="caution">
    <text evidence="11">The sequence shown here is derived from an EMBL/GenBank/DDBJ whole genome shotgun (WGS) entry which is preliminary data.</text>
</comment>
<keyword evidence="6" id="KW-0159">Chromosome partition</keyword>
<comment type="subcellular location">
    <subcellularLocation>
        <location evidence="2">Cytoplasm</location>
    </subcellularLocation>
</comment>
<dbReference type="PROSITE" id="PS51900">
    <property type="entry name" value="CB"/>
    <property type="match status" value="1"/>
</dbReference>
<dbReference type="InterPro" id="IPR050090">
    <property type="entry name" value="Tyrosine_recombinase_XerCD"/>
</dbReference>
<gene>
    <name evidence="11" type="ORF">GKE97_12790</name>
</gene>
<keyword evidence="8" id="KW-0238">DNA-binding</keyword>
<dbReference type="Gene3D" id="1.10.443.10">
    <property type="entry name" value="Intergrase catalytic core"/>
    <property type="match status" value="1"/>
</dbReference>
<accession>A0A174NW02</accession>
<name>A0A174NW02_FLAPL</name>
<evidence type="ECO:0000256" key="5">
    <source>
        <dbReference type="ARBA" id="ARBA00022618"/>
    </source>
</evidence>
<dbReference type="GO" id="GO:0006310">
    <property type="term" value="P:DNA recombination"/>
    <property type="evidence" value="ECO:0007669"/>
    <property type="project" value="UniProtKB-KW"/>
</dbReference>
<dbReference type="Pfam" id="PF02899">
    <property type="entry name" value="Phage_int_SAM_1"/>
    <property type="match status" value="1"/>
</dbReference>
<dbReference type="GO" id="GO:0051301">
    <property type="term" value="P:cell division"/>
    <property type="evidence" value="ECO:0007669"/>
    <property type="project" value="UniProtKB-KW"/>
</dbReference>
<evidence type="ECO:0000256" key="6">
    <source>
        <dbReference type="ARBA" id="ARBA00022829"/>
    </source>
</evidence>
<dbReference type="InterPro" id="IPR004107">
    <property type="entry name" value="Integrase_SAM-like_N"/>
</dbReference>
<sequence length="344" mass="39740">MRLKDEKFYKTVRDFLDIYLIKHRGYSLNTQKSYREAINLLLLYFKTELGLEYASIGFEDITYSNITGFLEWLSKSRGCSPATVNLRLMAIRSFTKYAGILDSGKIYMQVEVGNISVRKTPGKVVEFLTAPALETLFEQPNRFKTNGYRDFCFMRLMYDTAARCQELVDAKIHDLSIRKTHATICLTGKGNKLRIVPISPSVVELLKTYLDKAHPTEQRQSDDYLFFTTHHGRKSRMSTDAVNLFMKKYGEMARRACPEVPERVHPHQLRHSRAMHLYRAGMPLVLLSEFLGHADVNTTRIYAWADTEMKRQAIQKVSKVTEGDTIEPIWANDEELIKRLYGLA</sequence>
<evidence type="ECO:0000256" key="10">
    <source>
        <dbReference type="ARBA" id="ARBA00023306"/>
    </source>
</evidence>
<evidence type="ECO:0000256" key="7">
    <source>
        <dbReference type="ARBA" id="ARBA00022908"/>
    </source>
</evidence>
<evidence type="ECO:0000313" key="12">
    <source>
        <dbReference type="Proteomes" id="UP000434475"/>
    </source>
</evidence>
<evidence type="ECO:0000256" key="1">
    <source>
        <dbReference type="ARBA" id="ARBA00003283"/>
    </source>
</evidence>
<comment type="function">
    <text evidence="1">Site-specific tyrosine recombinase, which acts by catalyzing the cutting and rejoining of the recombining DNA molecules.</text>
</comment>
<keyword evidence="4" id="KW-0963">Cytoplasm</keyword>
<keyword evidence="9" id="KW-0233">DNA recombination</keyword>
<dbReference type="InterPro" id="IPR013762">
    <property type="entry name" value="Integrase-like_cat_sf"/>
</dbReference>
<keyword evidence="5" id="KW-0132">Cell division</keyword>
<dbReference type="Proteomes" id="UP000434475">
    <property type="component" value="Unassembled WGS sequence"/>
</dbReference>